<keyword evidence="3" id="KW-1185">Reference proteome</keyword>
<dbReference type="Proteomes" id="UP000314294">
    <property type="component" value="Unassembled WGS sequence"/>
</dbReference>
<feature type="region of interest" description="Disordered" evidence="1">
    <location>
        <begin position="1"/>
        <end position="32"/>
    </location>
</feature>
<sequence>MEKDLSNHLGAAAERRGGNMSLSAPSFSSPGCGADGSSRIFWIWCSSSLGDSSRPAVYTHRRKKRPLWYTATNSLSCQCWSTSVEEEVEVIPPSSDHRIISSNQQDHIE</sequence>
<accession>A0A4Z2GGB4</accession>
<dbReference type="EMBL" id="SRLO01000556">
    <property type="protein sequence ID" value="TNN52185.1"/>
    <property type="molecule type" value="Genomic_DNA"/>
</dbReference>
<feature type="compositionally biased region" description="Polar residues" evidence="1">
    <location>
        <begin position="20"/>
        <end position="29"/>
    </location>
</feature>
<name>A0A4Z2GGB4_9TELE</name>
<comment type="caution">
    <text evidence="2">The sequence shown here is derived from an EMBL/GenBank/DDBJ whole genome shotgun (WGS) entry which is preliminary data.</text>
</comment>
<protein>
    <submittedName>
        <fullName evidence="2">Uncharacterized protein</fullName>
    </submittedName>
</protein>
<gene>
    <name evidence="2" type="ORF">EYF80_037615</name>
</gene>
<dbReference type="AlphaFoldDB" id="A0A4Z2GGB4"/>
<proteinExistence type="predicted"/>
<evidence type="ECO:0000313" key="2">
    <source>
        <dbReference type="EMBL" id="TNN52185.1"/>
    </source>
</evidence>
<evidence type="ECO:0000256" key="1">
    <source>
        <dbReference type="SAM" id="MobiDB-lite"/>
    </source>
</evidence>
<organism evidence="2 3">
    <name type="scientific">Liparis tanakae</name>
    <name type="common">Tanaka's snailfish</name>
    <dbReference type="NCBI Taxonomy" id="230148"/>
    <lineage>
        <taxon>Eukaryota</taxon>
        <taxon>Metazoa</taxon>
        <taxon>Chordata</taxon>
        <taxon>Craniata</taxon>
        <taxon>Vertebrata</taxon>
        <taxon>Euteleostomi</taxon>
        <taxon>Actinopterygii</taxon>
        <taxon>Neopterygii</taxon>
        <taxon>Teleostei</taxon>
        <taxon>Neoteleostei</taxon>
        <taxon>Acanthomorphata</taxon>
        <taxon>Eupercaria</taxon>
        <taxon>Perciformes</taxon>
        <taxon>Cottioidei</taxon>
        <taxon>Cottales</taxon>
        <taxon>Liparidae</taxon>
        <taxon>Liparis</taxon>
    </lineage>
</organism>
<reference evidence="2 3" key="1">
    <citation type="submission" date="2019-03" db="EMBL/GenBank/DDBJ databases">
        <title>First draft genome of Liparis tanakae, snailfish: a comprehensive survey of snailfish specific genes.</title>
        <authorList>
            <person name="Kim W."/>
            <person name="Song I."/>
            <person name="Jeong J.-H."/>
            <person name="Kim D."/>
            <person name="Kim S."/>
            <person name="Ryu S."/>
            <person name="Song J.Y."/>
            <person name="Lee S.K."/>
        </authorList>
    </citation>
    <scope>NUCLEOTIDE SEQUENCE [LARGE SCALE GENOMIC DNA]</scope>
    <source>
        <tissue evidence="2">Muscle</tissue>
    </source>
</reference>
<evidence type="ECO:0000313" key="3">
    <source>
        <dbReference type="Proteomes" id="UP000314294"/>
    </source>
</evidence>